<dbReference type="GO" id="GO:0051082">
    <property type="term" value="F:unfolded protein binding"/>
    <property type="evidence" value="ECO:0007669"/>
    <property type="project" value="InterPro"/>
</dbReference>
<dbReference type="AlphaFoldDB" id="A0A174N544"/>
<keyword evidence="2" id="KW-0479">Metal-binding</keyword>
<evidence type="ECO:0000313" key="9">
    <source>
        <dbReference type="Proteomes" id="UP000095544"/>
    </source>
</evidence>
<keyword evidence="3" id="KW-0677">Repeat</keyword>
<keyword evidence="6" id="KW-0143">Chaperone</keyword>
<evidence type="ECO:0000256" key="4">
    <source>
        <dbReference type="ARBA" id="ARBA00022771"/>
    </source>
</evidence>
<evidence type="ECO:0000256" key="5">
    <source>
        <dbReference type="ARBA" id="ARBA00022833"/>
    </source>
</evidence>
<gene>
    <name evidence="8" type="primary">dnaJ_5</name>
    <name evidence="8" type="ORF">ERS852491_05125</name>
</gene>
<evidence type="ECO:0000313" key="8">
    <source>
        <dbReference type="EMBL" id="CUP42836.1"/>
    </source>
</evidence>
<keyword evidence="4" id="KW-0863">Zinc-finger</keyword>
<name>A0A174N544_9FIRM</name>
<feature type="domain" description="J" evidence="7">
    <location>
        <begin position="8"/>
        <end position="73"/>
    </location>
</feature>
<dbReference type="PANTHER" id="PTHR43096:SF52">
    <property type="entry name" value="DNAJ HOMOLOG 1, MITOCHONDRIAL-RELATED"/>
    <property type="match status" value="1"/>
</dbReference>
<dbReference type="Gene3D" id="2.60.260.20">
    <property type="entry name" value="Urease metallochaperone UreE, N-terminal domain"/>
    <property type="match status" value="2"/>
</dbReference>
<dbReference type="FunFam" id="2.60.260.20:FF:000005">
    <property type="entry name" value="Chaperone protein dnaJ 1, mitochondrial"/>
    <property type="match status" value="1"/>
</dbReference>
<evidence type="ECO:0000256" key="2">
    <source>
        <dbReference type="ARBA" id="ARBA00022723"/>
    </source>
</evidence>
<dbReference type="Pfam" id="PF01556">
    <property type="entry name" value="DnaJ_C"/>
    <property type="match status" value="1"/>
</dbReference>
<evidence type="ECO:0000256" key="6">
    <source>
        <dbReference type="ARBA" id="ARBA00023186"/>
    </source>
</evidence>
<dbReference type="SMART" id="SM00271">
    <property type="entry name" value="DnaJ"/>
    <property type="match status" value="1"/>
</dbReference>
<protein>
    <submittedName>
        <fullName evidence="8">Heat shock protein J</fullName>
    </submittedName>
</protein>
<dbReference type="STRING" id="39482.ERS852491_05125"/>
<accession>A0A174N544</accession>
<dbReference type="CDD" id="cd10747">
    <property type="entry name" value="DnaJ_C"/>
    <property type="match status" value="1"/>
</dbReference>
<dbReference type="FunFam" id="1.10.287.110:FF:000034">
    <property type="entry name" value="Chaperone protein DnaJ"/>
    <property type="match status" value="1"/>
</dbReference>
<evidence type="ECO:0000256" key="3">
    <source>
        <dbReference type="ARBA" id="ARBA00022737"/>
    </source>
</evidence>
<dbReference type="Proteomes" id="UP000095544">
    <property type="component" value="Unassembled WGS sequence"/>
</dbReference>
<evidence type="ECO:0000256" key="1">
    <source>
        <dbReference type="ARBA" id="ARBA00022705"/>
    </source>
</evidence>
<dbReference type="GO" id="GO:0008270">
    <property type="term" value="F:zinc ion binding"/>
    <property type="evidence" value="ECO:0007669"/>
    <property type="project" value="UniProtKB-KW"/>
</dbReference>
<dbReference type="GO" id="GO:0006260">
    <property type="term" value="P:DNA replication"/>
    <property type="evidence" value="ECO:0007669"/>
    <property type="project" value="UniProtKB-KW"/>
</dbReference>
<dbReference type="Gene3D" id="1.10.287.110">
    <property type="entry name" value="DnaJ domain"/>
    <property type="match status" value="1"/>
</dbReference>
<dbReference type="PROSITE" id="PS50076">
    <property type="entry name" value="DNAJ_2"/>
    <property type="match status" value="1"/>
</dbReference>
<dbReference type="EMBL" id="CYZU01000106">
    <property type="protein sequence ID" value="CUP42836.1"/>
    <property type="molecule type" value="Genomic_DNA"/>
</dbReference>
<keyword evidence="1" id="KW-0235">DNA replication</keyword>
<dbReference type="InterPro" id="IPR001623">
    <property type="entry name" value="DnaJ_domain"/>
</dbReference>
<dbReference type="PRINTS" id="PR00625">
    <property type="entry name" value="JDOMAIN"/>
</dbReference>
<dbReference type="SUPFAM" id="SSF46565">
    <property type="entry name" value="Chaperone J-domain"/>
    <property type="match status" value="1"/>
</dbReference>
<dbReference type="InterPro" id="IPR002939">
    <property type="entry name" value="DnaJ_C"/>
</dbReference>
<evidence type="ECO:0000259" key="7">
    <source>
        <dbReference type="PROSITE" id="PS50076"/>
    </source>
</evidence>
<dbReference type="PANTHER" id="PTHR43096">
    <property type="entry name" value="DNAJ HOMOLOG 1, MITOCHONDRIAL-RELATED"/>
    <property type="match status" value="1"/>
</dbReference>
<keyword evidence="5" id="KW-0862">Zinc</keyword>
<dbReference type="SUPFAM" id="SSF49493">
    <property type="entry name" value="HSP40/DnaJ peptide-binding domain"/>
    <property type="match status" value="2"/>
</dbReference>
<organism evidence="8 9">
    <name type="scientific">Faecalicatena contorta</name>
    <dbReference type="NCBI Taxonomy" id="39482"/>
    <lineage>
        <taxon>Bacteria</taxon>
        <taxon>Bacillati</taxon>
        <taxon>Bacillota</taxon>
        <taxon>Clostridia</taxon>
        <taxon>Lachnospirales</taxon>
        <taxon>Lachnospiraceae</taxon>
        <taxon>Faecalicatena</taxon>
    </lineage>
</organism>
<sequence length="331" mass="36245">MAVAAKRDYYKVLGIDKSADENTIKKAYRKLAKKYHPDTNAGNAQAEQNFKEVTEAYTVLSDEEKRKLYDQFGHAAFEGGFDADAAKAYSRQNGGTREYHFESGDMNDIFGDIFGDMFRGGGSEGFEYHNYSGSGFGGGGYGRKTFRRKGADLHAEVAVTFDEAVFGCEKIITLQNQDGMTAPVQSLQVRIPAGIETGKSIRLRGKGMPGAGGGEPGDLFLKVQVGGKAGFERKGQDIYTMAYIPFTTAVFGGEVMVETLYGNVLCKIREGTQSGTKIRLRGKGVVSMKNPEVHGDQYVCVQIQVPQNLNREAREKLREFEAAQRGGRQSA</sequence>
<proteinExistence type="predicted"/>
<dbReference type="CDD" id="cd06257">
    <property type="entry name" value="DnaJ"/>
    <property type="match status" value="1"/>
</dbReference>
<keyword evidence="8" id="KW-0346">Stress response</keyword>
<reference evidence="8 9" key="1">
    <citation type="submission" date="2015-09" db="EMBL/GenBank/DDBJ databases">
        <authorList>
            <consortium name="Pathogen Informatics"/>
        </authorList>
    </citation>
    <scope>NUCLEOTIDE SEQUENCE [LARGE SCALE GENOMIC DNA]</scope>
    <source>
        <strain evidence="8 9">2789STDY5834876</strain>
    </source>
</reference>
<dbReference type="FunFam" id="2.60.260.20:FF:000009">
    <property type="entry name" value="Putative Mitochondrial DnaJ chaperone"/>
    <property type="match status" value="1"/>
</dbReference>
<dbReference type="InterPro" id="IPR008971">
    <property type="entry name" value="HSP40/DnaJ_pept-bd"/>
</dbReference>
<dbReference type="GO" id="GO:0042026">
    <property type="term" value="P:protein refolding"/>
    <property type="evidence" value="ECO:0007669"/>
    <property type="project" value="TreeGrafter"/>
</dbReference>
<dbReference type="Pfam" id="PF00226">
    <property type="entry name" value="DnaJ"/>
    <property type="match status" value="1"/>
</dbReference>
<dbReference type="InterPro" id="IPR036869">
    <property type="entry name" value="J_dom_sf"/>
</dbReference>
<dbReference type="GO" id="GO:0005737">
    <property type="term" value="C:cytoplasm"/>
    <property type="evidence" value="ECO:0007669"/>
    <property type="project" value="TreeGrafter"/>
</dbReference>